<accession>A0A410WQG9</accession>
<reference evidence="2 5" key="2">
    <citation type="submission" date="2022-05" db="EMBL/GenBank/DDBJ databases">
        <title>Genome Sequencing of Bee-Associated Microbes.</title>
        <authorList>
            <person name="Dunlap C."/>
        </authorList>
    </citation>
    <scope>NUCLEOTIDE SEQUENCE [LARGE SCALE GENOMIC DNA]</scope>
    <source>
        <strain evidence="2 5">NRRL B-23120</strain>
    </source>
</reference>
<gene>
    <name evidence="2" type="ORF">M5X16_09995</name>
    <name evidence="3" type="ORF">PC41400_02400</name>
</gene>
<dbReference type="RefSeq" id="WP_042233898.1">
    <property type="nucleotide sequence ID" value="NZ_CP026520.1"/>
</dbReference>
<evidence type="ECO:0000313" key="4">
    <source>
        <dbReference type="Proteomes" id="UP000288943"/>
    </source>
</evidence>
<dbReference type="InterPro" id="IPR032820">
    <property type="entry name" value="ATPase_put"/>
</dbReference>
<reference evidence="3 4" key="1">
    <citation type="submission" date="2018-01" db="EMBL/GenBank/DDBJ databases">
        <title>The whole genome sequencing and assembly of Paenibacillus chitinolyticus KCCM 41400 strain.</title>
        <authorList>
            <person name="Kim J.-Y."/>
            <person name="Park M.-K."/>
            <person name="Lee Y.-J."/>
            <person name="Yi H."/>
            <person name="Bahn Y.-S."/>
            <person name="Kim J.F."/>
            <person name="Lee D.-W."/>
        </authorList>
    </citation>
    <scope>NUCLEOTIDE SEQUENCE [LARGE SCALE GENOMIC DNA]</scope>
    <source>
        <strain evidence="3 4">KCCM 41400</strain>
    </source>
</reference>
<dbReference type="EMBL" id="JAMDMJ010000010">
    <property type="protein sequence ID" value="MCY9596107.1"/>
    <property type="molecule type" value="Genomic_DNA"/>
</dbReference>
<organism evidence="3 4">
    <name type="scientific">Paenibacillus chitinolyticus</name>
    <dbReference type="NCBI Taxonomy" id="79263"/>
    <lineage>
        <taxon>Bacteria</taxon>
        <taxon>Bacillati</taxon>
        <taxon>Bacillota</taxon>
        <taxon>Bacilli</taxon>
        <taxon>Bacillales</taxon>
        <taxon>Paenibacillaceae</taxon>
        <taxon>Paenibacillus</taxon>
    </lineage>
</organism>
<dbReference type="Pfam" id="PF09527">
    <property type="entry name" value="ATPase_gene1"/>
    <property type="match status" value="1"/>
</dbReference>
<dbReference type="EMBL" id="CP026520">
    <property type="protein sequence ID" value="QAV16605.1"/>
    <property type="molecule type" value="Genomic_DNA"/>
</dbReference>
<keyword evidence="1" id="KW-1133">Transmembrane helix</keyword>
<evidence type="ECO:0000256" key="1">
    <source>
        <dbReference type="SAM" id="Phobius"/>
    </source>
</evidence>
<keyword evidence="1" id="KW-0812">Transmembrane</keyword>
<feature type="transmembrane region" description="Helical" evidence="1">
    <location>
        <begin position="12"/>
        <end position="35"/>
    </location>
</feature>
<dbReference type="OrthoDB" id="2629325at2"/>
<sequence>MKNKGNRDNPWRAAGLVGALGLDIAICTMLGYFAANFAVQRFGGPRSWIVAGVMLGLFAGIASVIMLLKKFLEEPDE</sequence>
<dbReference type="Proteomes" id="UP000288943">
    <property type="component" value="Chromosome"/>
</dbReference>
<dbReference type="AlphaFoldDB" id="A0A410WQG9"/>
<protein>
    <submittedName>
        <fullName evidence="2">AtpZ/AtpI family protein</fullName>
    </submittedName>
</protein>
<dbReference type="Proteomes" id="UP001527202">
    <property type="component" value="Unassembled WGS sequence"/>
</dbReference>
<feature type="transmembrane region" description="Helical" evidence="1">
    <location>
        <begin position="47"/>
        <end position="68"/>
    </location>
</feature>
<name>A0A410WQG9_9BACL</name>
<dbReference type="KEGG" id="pchi:PC41400_02400"/>
<proteinExistence type="predicted"/>
<dbReference type="GeneID" id="95373664"/>
<keyword evidence="5" id="KW-1185">Reference proteome</keyword>
<keyword evidence="1" id="KW-0472">Membrane</keyword>
<evidence type="ECO:0000313" key="2">
    <source>
        <dbReference type="EMBL" id="MCY9596107.1"/>
    </source>
</evidence>
<evidence type="ECO:0000313" key="5">
    <source>
        <dbReference type="Proteomes" id="UP001527202"/>
    </source>
</evidence>
<evidence type="ECO:0000313" key="3">
    <source>
        <dbReference type="EMBL" id="QAV16605.1"/>
    </source>
</evidence>